<dbReference type="KEGG" id="fpl:Ferp_0487"/>
<keyword evidence="1" id="KW-0812">Transmembrane</keyword>
<keyword evidence="1" id="KW-0472">Membrane</keyword>
<gene>
    <name evidence="2" type="ordered locus">Ferp_0487</name>
</gene>
<reference evidence="2 3" key="2">
    <citation type="journal article" date="2011" name="Stand. Genomic Sci.">
        <title>Complete genome sequence of Ferroglobus placidus AEDII12DO.</title>
        <authorList>
            <person name="Anderson I."/>
            <person name="Risso C."/>
            <person name="Holmes D."/>
            <person name="Lucas S."/>
            <person name="Copeland A."/>
            <person name="Lapidus A."/>
            <person name="Cheng J.F."/>
            <person name="Bruce D."/>
            <person name="Goodwin L."/>
            <person name="Pitluck S."/>
            <person name="Saunders E."/>
            <person name="Brettin T."/>
            <person name="Detter J.C."/>
            <person name="Han C."/>
            <person name="Tapia R."/>
            <person name="Larimer F."/>
            <person name="Land M."/>
            <person name="Hauser L."/>
            <person name="Woyke T."/>
            <person name="Lovley D."/>
            <person name="Kyrpides N."/>
            <person name="Ivanova N."/>
        </authorList>
    </citation>
    <scope>NUCLEOTIDE SEQUENCE [LARGE SCALE GENOMIC DNA]</scope>
    <source>
        <strain evidence="3">DSM 10642 / AEDII12DO</strain>
    </source>
</reference>
<accession>D3S328</accession>
<dbReference type="RefSeq" id="WP_012965007.1">
    <property type="nucleotide sequence ID" value="NC_013849.1"/>
</dbReference>
<reference evidence="3" key="1">
    <citation type="submission" date="2010-02" db="EMBL/GenBank/DDBJ databases">
        <title>Complete sequence of Ferroglobus placidus DSM 10642.</title>
        <authorList>
            <consortium name="US DOE Joint Genome Institute"/>
            <person name="Lucas S."/>
            <person name="Copeland A."/>
            <person name="Lapidus A."/>
            <person name="Cheng J.-F."/>
            <person name="Bruce D."/>
            <person name="Goodwin L."/>
            <person name="Pitluck S."/>
            <person name="Saunders E."/>
            <person name="Brettin T."/>
            <person name="Detter J.C."/>
            <person name="Han C."/>
            <person name="Tapia R."/>
            <person name="Larimer F."/>
            <person name="Land M."/>
            <person name="Hauser L."/>
            <person name="Kyrpides N."/>
            <person name="Ivanova N."/>
            <person name="Holmes D."/>
            <person name="Lovley D."/>
            <person name="Kyrpides N."/>
            <person name="Anderson I.J."/>
            <person name="Woyke T."/>
        </authorList>
    </citation>
    <scope>NUCLEOTIDE SEQUENCE [LARGE SCALE GENOMIC DNA]</scope>
    <source>
        <strain evidence="3">DSM 10642 / AEDII12DO</strain>
    </source>
</reference>
<dbReference type="HOGENOM" id="CLU_677246_0_0_2"/>
<dbReference type="GeneID" id="8777987"/>
<feature type="transmembrane region" description="Helical" evidence="1">
    <location>
        <begin position="7"/>
        <end position="25"/>
    </location>
</feature>
<dbReference type="EMBL" id="CP001899">
    <property type="protein sequence ID" value="ADC64661.1"/>
    <property type="molecule type" value="Genomic_DNA"/>
</dbReference>
<dbReference type="PaxDb" id="589924-Ferp_0487"/>
<sequence>MERWKKAVLAGLILVYVVIPAIYFLPVVEGSSMQPSDVIDCWKLNIQYWLGEKKIWKPSREYVIENYNPYRAQIILSHDWYTDGELFYHKGKLGLMFLRVKWGEVLDQVCGSIHVVEKVGEGKYRVTAYVPKVEMVYRYPAVTYSVRECFIKKSEELKFSVVVRGFEIPLDMKRNESLHRFLMKIQPAPNLNNRPDNLTMLNSKGEVVLSRPFYYGVMRFSPEDSRIIRKLADEVRHYAEELHYNRTQTLILALLAGSVRGPYNMNINNFNASYILKIPVYEGNRTRTARIVAESYIGNSIINGGVCEDAAIFDTALLRSLGFDAYVFGYSKHRNPQDGHAEMVINPEGLNLNFRKIFNHDPRYTVLRVNINGTEKELIDPWVAPIIIIDNFGKNPDFEIYSVEIE</sequence>
<evidence type="ECO:0000313" key="2">
    <source>
        <dbReference type="EMBL" id="ADC64661.1"/>
    </source>
</evidence>
<protein>
    <submittedName>
        <fullName evidence="2">Uncharacterized protein</fullName>
    </submittedName>
</protein>
<dbReference type="AlphaFoldDB" id="D3S328"/>
<evidence type="ECO:0000313" key="3">
    <source>
        <dbReference type="Proteomes" id="UP000002613"/>
    </source>
</evidence>
<name>D3S328_FERPA</name>
<keyword evidence="3" id="KW-1185">Reference proteome</keyword>
<keyword evidence="1" id="KW-1133">Transmembrane helix</keyword>
<proteinExistence type="predicted"/>
<dbReference type="STRING" id="589924.Ferp_0487"/>
<organism evidence="2 3">
    <name type="scientific">Ferroglobus placidus (strain DSM 10642 / AEDII12DO)</name>
    <dbReference type="NCBI Taxonomy" id="589924"/>
    <lineage>
        <taxon>Archaea</taxon>
        <taxon>Methanobacteriati</taxon>
        <taxon>Methanobacteriota</taxon>
        <taxon>Archaeoglobi</taxon>
        <taxon>Archaeoglobales</taxon>
        <taxon>Archaeoglobaceae</taxon>
        <taxon>Ferroglobus</taxon>
    </lineage>
</organism>
<dbReference type="eggNOG" id="arCOG03450">
    <property type="taxonomic scope" value="Archaea"/>
</dbReference>
<evidence type="ECO:0000256" key="1">
    <source>
        <dbReference type="SAM" id="Phobius"/>
    </source>
</evidence>
<dbReference type="Proteomes" id="UP000002613">
    <property type="component" value="Chromosome"/>
</dbReference>